<keyword evidence="10" id="KW-0807">Transducer</keyword>
<dbReference type="Proteomes" id="UP000710432">
    <property type="component" value="Unassembled WGS sequence"/>
</dbReference>
<comment type="caution">
    <text evidence="12">The sequence shown here is derived from an EMBL/GenBank/DDBJ whole genome shotgun (WGS) entry which is preliminary data.</text>
</comment>
<keyword evidence="2" id="KW-1003">Cell membrane</keyword>
<dbReference type="Pfam" id="PF13853">
    <property type="entry name" value="7tm_4"/>
    <property type="match status" value="1"/>
</dbReference>
<keyword evidence="7" id="KW-0297">G-protein coupled receptor</keyword>
<feature type="transmembrane region" description="Helical" evidence="11">
    <location>
        <begin position="44"/>
        <end position="63"/>
    </location>
</feature>
<dbReference type="GO" id="GO:0005886">
    <property type="term" value="C:plasma membrane"/>
    <property type="evidence" value="ECO:0007669"/>
    <property type="project" value="UniProtKB-SubCell"/>
</dbReference>
<evidence type="ECO:0000256" key="11">
    <source>
        <dbReference type="SAM" id="Phobius"/>
    </source>
</evidence>
<keyword evidence="5" id="KW-0552">Olfaction</keyword>
<keyword evidence="9 12" id="KW-0675">Receptor</keyword>
<evidence type="ECO:0000256" key="6">
    <source>
        <dbReference type="ARBA" id="ARBA00022989"/>
    </source>
</evidence>
<accession>A0A8J6L124</accession>
<dbReference type="AlphaFoldDB" id="A0A8J6L124"/>
<keyword evidence="3" id="KW-0716">Sensory transduction</keyword>
<keyword evidence="6 11" id="KW-1133">Transmembrane helix</keyword>
<dbReference type="GO" id="GO:0004930">
    <property type="term" value="F:G protein-coupled receptor activity"/>
    <property type="evidence" value="ECO:0007669"/>
    <property type="project" value="UniProtKB-KW"/>
</dbReference>
<proteinExistence type="predicted"/>
<evidence type="ECO:0000256" key="9">
    <source>
        <dbReference type="ARBA" id="ARBA00023170"/>
    </source>
</evidence>
<protein>
    <submittedName>
        <fullName evidence="12">Olfactory receptor 10J1</fullName>
    </submittedName>
</protein>
<evidence type="ECO:0000313" key="12">
    <source>
        <dbReference type="EMBL" id="KAH0516083.1"/>
    </source>
</evidence>
<dbReference type="GO" id="GO:0004984">
    <property type="term" value="F:olfactory receptor activity"/>
    <property type="evidence" value="ECO:0007669"/>
    <property type="project" value="InterPro"/>
</dbReference>
<evidence type="ECO:0000256" key="1">
    <source>
        <dbReference type="ARBA" id="ARBA00004651"/>
    </source>
</evidence>
<keyword evidence="8 11" id="KW-0472">Membrane</keyword>
<evidence type="ECO:0000256" key="2">
    <source>
        <dbReference type="ARBA" id="ARBA00022475"/>
    </source>
</evidence>
<comment type="subcellular location">
    <subcellularLocation>
        <location evidence="1">Cell membrane</location>
        <topology evidence="1">Multi-pass membrane protein</topology>
    </subcellularLocation>
</comment>
<reference evidence="12" key="1">
    <citation type="submission" date="2020-03" db="EMBL/GenBank/DDBJ databases">
        <title>Studies in the Genomics of Life Span.</title>
        <authorList>
            <person name="Glass D."/>
        </authorList>
    </citation>
    <scope>NUCLEOTIDE SEQUENCE</scope>
    <source>
        <strain evidence="12">LTLLF</strain>
        <tissue evidence="12">Muscle</tissue>
    </source>
</reference>
<dbReference type="InterPro" id="IPR000725">
    <property type="entry name" value="Olfact_rcpt"/>
</dbReference>
<sequence length="148" mass="16501">MCVAPEAACWVEEDDLPQIEEDWSSINVSVIKDIWTLVLSLQEITAPATFLCTSYVLIMSTILKIASVDSQKKTFAICMSHLTVVAIYYGCASIVYFKPKSENTKDQDQLISVTCTVITPLLNSVVYSLKNKEVQDALRRVMGRKSLS</sequence>
<evidence type="ECO:0000313" key="13">
    <source>
        <dbReference type="Proteomes" id="UP000710432"/>
    </source>
</evidence>
<dbReference type="PANTHER" id="PTHR48018">
    <property type="entry name" value="OLFACTORY RECEPTOR"/>
    <property type="match status" value="1"/>
</dbReference>
<dbReference type="EMBL" id="JAATJU010020778">
    <property type="protein sequence ID" value="KAH0516083.1"/>
    <property type="molecule type" value="Genomic_DNA"/>
</dbReference>
<evidence type="ECO:0000256" key="4">
    <source>
        <dbReference type="ARBA" id="ARBA00022692"/>
    </source>
</evidence>
<organism evidence="12 13">
    <name type="scientific">Microtus ochrogaster</name>
    <name type="common">Prairie vole</name>
    <dbReference type="NCBI Taxonomy" id="79684"/>
    <lineage>
        <taxon>Eukaryota</taxon>
        <taxon>Metazoa</taxon>
        <taxon>Chordata</taxon>
        <taxon>Craniata</taxon>
        <taxon>Vertebrata</taxon>
        <taxon>Euteleostomi</taxon>
        <taxon>Mammalia</taxon>
        <taxon>Eutheria</taxon>
        <taxon>Euarchontoglires</taxon>
        <taxon>Glires</taxon>
        <taxon>Rodentia</taxon>
        <taxon>Myomorpha</taxon>
        <taxon>Muroidea</taxon>
        <taxon>Cricetidae</taxon>
        <taxon>Arvicolinae</taxon>
        <taxon>Microtus</taxon>
    </lineage>
</organism>
<dbReference type="Gene3D" id="1.20.1070.10">
    <property type="entry name" value="Rhodopsin 7-helix transmembrane proteins"/>
    <property type="match status" value="1"/>
</dbReference>
<evidence type="ECO:0000256" key="7">
    <source>
        <dbReference type="ARBA" id="ARBA00023040"/>
    </source>
</evidence>
<keyword evidence="4 11" id="KW-0812">Transmembrane</keyword>
<gene>
    <name evidence="12" type="ORF">LTLLF_128435</name>
</gene>
<dbReference type="SUPFAM" id="SSF81321">
    <property type="entry name" value="Family A G protein-coupled receptor-like"/>
    <property type="match status" value="1"/>
</dbReference>
<evidence type="ECO:0000256" key="3">
    <source>
        <dbReference type="ARBA" id="ARBA00022606"/>
    </source>
</evidence>
<feature type="transmembrane region" description="Helical" evidence="11">
    <location>
        <begin position="109"/>
        <end position="129"/>
    </location>
</feature>
<name>A0A8J6L124_MICOH</name>
<evidence type="ECO:0000256" key="8">
    <source>
        <dbReference type="ARBA" id="ARBA00023136"/>
    </source>
</evidence>
<evidence type="ECO:0000256" key="5">
    <source>
        <dbReference type="ARBA" id="ARBA00022725"/>
    </source>
</evidence>
<feature type="transmembrane region" description="Helical" evidence="11">
    <location>
        <begin position="75"/>
        <end position="97"/>
    </location>
</feature>
<evidence type="ECO:0000256" key="10">
    <source>
        <dbReference type="ARBA" id="ARBA00023224"/>
    </source>
</evidence>